<dbReference type="PROSITE" id="PS50928">
    <property type="entry name" value="ABC_TM1"/>
    <property type="match status" value="1"/>
</dbReference>
<keyword evidence="2 7" id="KW-0813">Transport</keyword>
<feature type="transmembrane region" description="Helical" evidence="7">
    <location>
        <begin position="226"/>
        <end position="247"/>
    </location>
</feature>
<keyword evidence="4 7" id="KW-0812">Transmembrane</keyword>
<comment type="similarity">
    <text evidence="7">Belongs to the binding-protein-dependent transport system permease family.</text>
</comment>
<evidence type="ECO:0000256" key="6">
    <source>
        <dbReference type="ARBA" id="ARBA00023136"/>
    </source>
</evidence>
<dbReference type="InterPro" id="IPR000515">
    <property type="entry name" value="MetI-like"/>
</dbReference>
<evidence type="ECO:0000313" key="10">
    <source>
        <dbReference type="Proteomes" id="UP001082899"/>
    </source>
</evidence>
<organism evidence="9 10">
    <name type="scientific">Robbsia betulipollinis</name>
    <dbReference type="NCBI Taxonomy" id="2981849"/>
    <lineage>
        <taxon>Bacteria</taxon>
        <taxon>Pseudomonadati</taxon>
        <taxon>Pseudomonadota</taxon>
        <taxon>Betaproteobacteria</taxon>
        <taxon>Burkholderiales</taxon>
        <taxon>Burkholderiaceae</taxon>
        <taxon>Robbsia</taxon>
    </lineage>
</organism>
<accession>A0ABT3ZGR1</accession>
<evidence type="ECO:0000313" key="9">
    <source>
        <dbReference type="EMBL" id="MCY0385711.1"/>
    </source>
</evidence>
<dbReference type="InterPro" id="IPR050366">
    <property type="entry name" value="BP-dependent_transpt_permease"/>
</dbReference>
<protein>
    <submittedName>
        <fullName evidence="9">ABC transporter permease</fullName>
    </submittedName>
</protein>
<dbReference type="SUPFAM" id="SSF161098">
    <property type="entry name" value="MetI-like"/>
    <property type="match status" value="1"/>
</dbReference>
<dbReference type="Pfam" id="PF00528">
    <property type="entry name" value="BPD_transp_1"/>
    <property type="match status" value="1"/>
</dbReference>
<proteinExistence type="inferred from homology"/>
<feature type="transmembrane region" description="Helical" evidence="7">
    <location>
        <begin position="61"/>
        <end position="85"/>
    </location>
</feature>
<gene>
    <name evidence="9" type="ORF">OVY01_00340</name>
</gene>
<feature type="transmembrane region" description="Helical" evidence="7">
    <location>
        <begin position="97"/>
        <end position="117"/>
    </location>
</feature>
<dbReference type="InterPro" id="IPR035906">
    <property type="entry name" value="MetI-like_sf"/>
</dbReference>
<evidence type="ECO:0000256" key="2">
    <source>
        <dbReference type="ARBA" id="ARBA00022448"/>
    </source>
</evidence>
<reference evidence="9" key="1">
    <citation type="submission" date="2022-11" db="EMBL/GenBank/DDBJ databases">
        <title>Robbsia betulipollinis sp. nov., isolated from pollen of birch (Betula pendula).</title>
        <authorList>
            <person name="Shi H."/>
            <person name="Ambika Manirajan B."/>
            <person name="Ratering S."/>
            <person name="Geissler-Plaum R."/>
            <person name="Schnell S."/>
        </authorList>
    </citation>
    <scope>NUCLEOTIDE SEQUENCE</scope>
    <source>
        <strain evidence="9">Bb-Pol-6</strain>
    </source>
</reference>
<keyword evidence="3" id="KW-1003">Cell membrane</keyword>
<evidence type="ECO:0000256" key="1">
    <source>
        <dbReference type="ARBA" id="ARBA00004651"/>
    </source>
</evidence>
<keyword evidence="6 7" id="KW-0472">Membrane</keyword>
<keyword evidence="10" id="KW-1185">Reference proteome</keyword>
<comment type="caution">
    <text evidence="9">The sequence shown here is derived from an EMBL/GenBank/DDBJ whole genome shotgun (WGS) entry which is preliminary data.</text>
</comment>
<dbReference type="PANTHER" id="PTHR43386:SF1">
    <property type="entry name" value="D,D-DIPEPTIDE TRANSPORT SYSTEM PERMEASE PROTEIN DDPC-RELATED"/>
    <property type="match status" value="1"/>
</dbReference>
<evidence type="ECO:0000256" key="7">
    <source>
        <dbReference type="RuleBase" id="RU363032"/>
    </source>
</evidence>
<comment type="subcellular location">
    <subcellularLocation>
        <location evidence="1 7">Cell membrane</location>
        <topology evidence="1 7">Multi-pass membrane protein</topology>
    </subcellularLocation>
</comment>
<feature type="domain" description="ABC transmembrane type-1" evidence="8">
    <location>
        <begin position="57"/>
        <end position="247"/>
    </location>
</feature>
<dbReference type="EMBL" id="JAPMXC010000001">
    <property type="protein sequence ID" value="MCY0385711.1"/>
    <property type="molecule type" value="Genomic_DNA"/>
</dbReference>
<name>A0ABT3ZGR1_9BURK</name>
<dbReference type="CDD" id="cd06261">
    <property type="entry name" value="TM_PBP2"/>
    <property type="match status" value="1"/>
</dbReference>
<evidence type="ECO:0000256" key="5">
    <source>
        <dbReference type="ARBA" id="ARBA00022989"/>
    </source>
</evidence>
<dbReference type="Gene3D" id="1.10.3720.10">
    <property type="entry name" value="MetI-like"/>
    <property type="match status" value="1"/>
</dbReference>
<sequence>MALLGALAVLGPVVVATLGLNPDRPDILHALAPPSARHWFGTDLIGRDLFARVVIASRLDLAMAFAAVILSACVGGALGAGGALLGGAPERLLQRTIDVAMAFPLFVVALALAAVFGNSVGSVVLATALINLPFYVRLAGAEVGVRLHAPYVGAARLAGWSDARILARVLLPNVLPSLIVQMSVNLGWAMLNGAGLSFVGLGIRPPTAEWGVLVGEGARFMMTGQWWLATFPGLALCSAVFALTLAGDRLRDHFDPRRR</sequence>
<evidence type="ECO:0000256" key="4">
    <source>
        <dbReference type="ARBA" id="ARBA00022692"/>
    </source>
</evidence>
<evidence type="ECO:0000256" key="3">
    <source>
        <dbReference type="ARBA" id="ARBA00022475"/>
    </source>
</evidence>
<dbReference type="PANTHER" id="PTHR43386">
    <property type="entry name" value="OLIGOPEPTIDE TRANSPORT SYSTEM PERMEASE PROTEIN APPC"/>
    <property type="match status" value="1"/>
</dbReference>
<feature type="transmembrane region" description="Helical" evidence="7">
    <location>
        <begin position="165"/>
        <end position="191"/>
    </location>
</feature>
<evidence type="ECO:0000259" key="8">
    <source>
        <dbReference type="PROSITE" id="PS50928"/>
    </source>
</evidence>
<keyword evidence="5 7" id="KW-1133">Transmembrane helix</keyword>
<dbReference type="RefSeq" id="WP_267844834.1">
    <property type="nucleotide sequence ID" value="NZ_JAPMXC010000001.1"/>
</dbReference>
<dbReference type="Proteomes" id="UP001082899">
    <property type="component" value="Unassembled WGS sequence"/>
</dbReference>